<dbReference type="EMBL" id="MU853419">
    <property type="protein sequence ID" value="KAK4132212.1"/>
    <property type="molecule type" value="Genomic_DNA"/>
</dbReference>
<evidence type="ECO:0008006" key="5">
    <source>
        <dbReference type="Google" id="ProtNLM"/>
    </source>
</evidence>
<evidence type="ECO:0000313" key="3">
    <source>
        <dbReference type="EMBL" id="KAK4132212.1"/>
    </source>
</evidence>
<accession>A0AAN6UFV0</accession>
<proteinExistence type="predicted"/>
<reference evidence="3" key="2">
    <citation type="submission" date="2023-05" db="EMBL/GenBank/DDBJ databases">
        <authorList>
            <consortium name="Lawrence Berkeley National Laboratory"/>
            <person name="Steindorff A."/>
            <person name="Hensen N."/>
            <person name="Bonometti L."/>
            <person name="Westerberg I."/>
            <person name="Brannstrom I.O."/>
            <person name="Guillou S."/>
            <person name="Cros-Aarteil S."/>
            <person name="Calhoun S."/>
            <person name="Haridas S."/>
            <person name="Kuo A."/>
            <person name="Mondo S."/>
            <person name="Pangilinan J."/>
            <person name="Riley R."/>
            <person name="Labutti K."/>
            <person name="Andreopoulos B."/>
            <person name="Lipzen A."/>
            <person name="Chen C."/>
            <person name="Yanf M."/>
            <person name="Daum C."/>
            <person name="Ng V."/>
            <person name="Clum A."/>
            <person name="Ohm R."/>
            <person name="Martin F."/>
            <person name="Silar P."/>
            <person name="Natvig D."/>
            <person name="Lalanne C."/>
            <person name="Gautier V."/>
            <person name="Ament-Velasquez S.L."/>
            <person name="Kruys A."/>
            <person name="Hutchinson M.I."/>
            <person name="Powell A.J."/>
            <person name="Barry K."/>
            <person name="Miller A.N."/>
            <person name="Grigoriev I.V."/>
            <person name="Debuchy R."/>
            <person name="Gladieux P."/>
            <person name="Thoren M.H."/>
            <person name="Johannesson H."/>
        </authorList>
    </citation>
    <scope>NUCLEOTIDE SEQUENCE</scope>
    <source>
        <strain evidence="3">CBS 123565</strain>
    </source>
</reference>
<feature type="chain" id="PRO_5042943743" description="Secreted protein" evidence="2">
    <location>
        <begin position="21"/>
        <end position="158"/>
    </location>
</feature>
<sequence length="158" mass="17603">MQRGLVLELLGVLLGRLVEAAGCRQRALECGECRMRSMENHSGVFLPGPDRLSRQRDPGGRCGGQILQEGPDRPPSRHANNTDWKSRTATPLCRYGLERRDQPDSYSSTCHTDRTDGGCICLGSVKTSENPHQDVDVVDDVIGRVVDVYLGKWREVRK</sequence>
<reference evidence="3" key="1">
    <citation type="journal article" date="2023" name="Mol. Phylogenet. Evol.">
        <title>Genome-scale phylogeny and comparative genomics of the fungal order Sordariales.</title>
        <authorList>
            <person name="Hensen N."/>
            <person name="Bonometti L."/>
            <person name="Westerberg I."/>
            <person name="Brannstrom I.O."/>
            <person name="Guillou S."/>
            <person name="Cros-Aarteil S."/>
            <person name="Calhoun S."/>
            <person name="Haridas S."/>
            <person name="Kuo A."/>
            <person name="Mondo S."/>
            <person name="Pangilinan J."/>
            <person name="Riley R."/>
            <person name="LaButti K."/>
            <person name="Andreopoulos B."/>
            <person name="Lipzen A."/>
            <person name="Chen C."/>
            <person name="Yan M."/>
            <person name="Daum C."/>
            <person name="Ng V."/>
            <person name="Clum A."/>
            <person name="Steindorff A."/>
            <person name="Ohm R.A."/>
            <person name="Martin F."/>
            <person name="Silar P."/>
            <person name="Natvig D.O."/>
            <person name="Lalanne C."/>
            <person name="Gautier V."/>
            <person name="Ament-Velasquez S.L."/>
            <person name="Kruys A."/>
            <person name="Hutchinson M.I."/>
            <person name="Powell A.J."/>
            <person name="Barry K."/>
            <person name="Miller A.N."/>
            <person name="Grigoriev I.V."/>
            <person name="Debuchy R."/>
            <person name="Gladieux P."/>
            <person name="Hiltunen Thoren M."/>
            <person name="Johannesson H."/>
        </authorList>
    </citation>
    <scope>NUCLEOTIDE SEQUENCE</scope>
    <source>
        <strain evidence="3">CBS 123565</strain>
    </source>
</reference>
<keyword evidence="2" id="KW-0732">Signal</keyword>
<comment type="caution">
    <text evidence="3">The sequence shown here is derived from an EMBL/GenBank/DDBJ whole genome shotgun (WGS) entry which is preliminary data.</text>
</comment>
<feature type="region of interest" description="Disordered" evidence="1">
    <location>
        <begin position="44"/>
        <end position="84"/>
    </location>
</feature>
<evidence type="ECO:0000256" key="2">
    <source>
        <dbReference type="SAM" id="SignalP"/>
    </source>
</evidence>
<dbReference type="Proteomes" id="UP001304895">
    <property type="component" value="Unassembled WGS sequence"/>
</dbReference>
<gene>
    <name evidence="3" type="ORF">BT67DRAFT_407443</name>
</gene>
<keyword evidence="4" id="KW-1185">Reference proteome</keyword>
<evidence type="ECO:0000256" key="1">
    <source>
        <dbReference type="SAM" id="MobiDB-lite"/>
    </source>
</evidence>
<dbReference type="AlphaFoldDB" id="A0AAN6UFV0"/>
<feature type="signal peptide" evidence="2">
    <location>
        <begin position="1"/>
        <end position="20"/>
    </location>
</feature>
<evidence type="ECO:0000313" key="4">
    <source>
        <dbReference type="Proteomes" id="UP001304895"/>
    </source>
</evidence>
<organism evidence="3 4">
    <name type="scientific">Trichocladium antarcticum</name>
    <dbReference type="NCBI Taxonomy" id="1450529"/>
    <lineage>
        <taxon>Eukaryota</taxon>
        <taxon>Fungi</taxon>
        <taxon>Dikarya</taxon>
        <taxon>Ascomycota</taxon>
        <taxon>Pezizomycotina</taxon>
        <taxon>Sordariomycetes</taxon>
        <taxon>Sordariomycetidae</taxon>
        <taxon>Sordariales</taxon>
        <taxon>Chaetomiaceae</taxon>
        <taxon>Trichocladium</taxon>
    </lineage>
</organism>
<protein>
    <recommendedName>
        <fullName evidence="5">Secreted protein</fullName>
    </recommendedName>
</protein>
<name>A0AAN6UFV0_9PEZI</name>